<dbReference type="PANTHER" id="PTHR11904">
    <property type="entry name" value="METHYLTHIOADENOSINE/PURINE NUCLEOSIDE PHOSPHORYLASE"/>
    <property type="match status" value="1"/>
</dbReference>
<feature type="binding site" evidence="6">
    <location>
        <position position="214"/>
    </location>
    <ligand>
        <name>phosphate</name>
        <dbReference type="ChEBI" id="CHEBI:43474"/>
    </ligand>
</feature>
<dbReference type="InterPro" id="IPR035994">
    <property type="entry name" value="Nucleoside_phosphorylase_sf"/>
</dbReference>
<keyword evidence="3 5" id="KW-0328">Glycosyltransferase</keyword>
<dbReference type="EC" id="2.4.2.1" evidence="5"/>
<dbReference type="PANTHER" id="PTHR11904:SF9">
    <property type="entry name" value="PURINE NUCLEOSIDE PHOSPHORYLASE-RELATED"/>
    <property type="match status" value="1"/>
</dbReference>
<dbReference type="PIRSF" id="PIRSF000477">
    <property type="entry name" value="PurNPase"/>
    <property type="match status" value="1"/>
</dbReference>
<feature type="binding site" evidence="6">
    <location>
        <position position="237"/>
    </location>
    <ligand>
        <name>a purine D-ribonucleoside</name>
        <dbReference type="ChEBI" id="CHEBI:142355"/>
    </ligand>
</feature>
<dbReference type="AlphaFoldDB" id="E7C1Z7"/>
<evidence type="ECO:0000256" key="2">
    <source>
        <dbReference type="ARBA" id="ARBA00006751"/>
    </source>
</evidence>
<proteinExistence type="inferred from homology"/>
<comment type="pathway">
    <text evidence="1 5">Purine metabolism; purine nucleoside salvage.</text>
</comment>
<dbReference type="InterPro" id="IPR011270">
    <property type="entry name" value="Pur_Nuc_Pase_Ino/Guo-sp"/>
</dbReference>
<dbReference type="SUPFAM" id="SSF53167">
    <property type="entry name" value="Purine and uridine phosphorylases"/>
    <property type="match status" value="1"/>
</dbReference>
<comment type="function">
    <text evidence="5">The purine nucleoside phosphorylases catalyze the phosphorolytic breakdown of the N-glycosidic bond in the beta-(deoxy)ribonucleoside molecules, with the formation of the corresponding free purine bases and pentose-1-phosphate.</text>
</comment>
<name>E7C1Z7_9BACT</name>
<comment type="similarity">
    <text evidence="2 5">Belongs to the PNP/MTAP phosphorylase family.</text>
</comment>
<evidence type="ECO:0000256" key="3">
    <source>
        <dbReference type="ARBA" id="ARBA00022676"/>
    </source>
</evidence>
<dbReference type="InterPro" id="IPR011268">
    <property type="entry name" value="Purine_phosphorylase"/>
</dbReference>
<evidence type="ECO:0000259" key="7">
    <source>
        <dbReference type="Pfam" id="PF01048"/>
    </source>
</evidence>
<feature type="binding site" evidence="6">
    <location>
        <begin position="83"/>
        <end position="85"/>
    </location>
    <ligand>
        <name>phosphate</name>
        <dbReference type="ChEBI" id="CHEBI:43474"/>
    </ligand>
</feature>
<accession>E7C1Z7</accession>
<feature type="binding site" evidence="6">
    <location>
        <position position="195"/>
    </location>
    <ligand>
        <name>a purine D-ribonucleoside</name>
        <dbReference type="ChEBI" id="CHEBI:142355"/>
    </ligand>
</feature>
<feature type="binding site" evidence="6">
    <location>
        <position position="115"/>
    </location>
    <ligand>
        <name>phosphate</name>
        <dbReference type="ChEBI" id="CHEBI:43474"/>
    </ligand>
</feature>
<dbReference type="EMBL" id="GU567956">
    <property type="protein sequence ID" value="ADI21471.1"/>
    <property type="molecule type" value="Genomic_DNA"/>
</dbReference>
<evidence type="ECO:0000313" key="8">
    <source>
        <dbReference type="EMBL" id="ADI21471.1"/>
    </source>
</evidence>
<dbReference type="NCBIfam" id="NF006054">
    <property type="entry name" value="PRK08202.1"/>
    <property type="match status" value="1"/>
</dbReference>
<dbReference type="NCBIfam" id="TIGR01697">
    <property type="entry name" value="PNPH-PUNA-XAPA"/>
    <property type="match status" value="1"/>
</dbReference>
<protein>
    <recommendedName>
        <fullName evidence="5">Purine nucleoside phosphorylase</fullName>
        <ecNumber evidence="5">2.4.2.1</ecNumber>
    </recommendedName>
    <alternativeName>
        <fullName evidence="5">Inosine-guanosine phosphorylase</fullName>
    </alternativeName>
</protein>
<sequence>MQESDRIERAVEYIKDQTRKIDVPKVGIVLGSGLGAVADRLEDGVRIPYGEIPGYHKSAVAGHKGCLCIGHLGGTSVAVMQGRIHLYEGHSVADVVLPIRVLVRLGCQNLIVTNAAGGINEAFQVGDLMLITDHLNLTATNPLVGPNDDQLGVRFPDMTNAYDKEMRRVALELSKSRKVTVRTGVYAGMLGPSYETPAEINMLRTMGADAVGMSTVLEVIAAHHMGAQVLGISCISNAAAGMSGEELSHEEVKEAADAVEEEFSAFVTDLASRFGA</sequence>
<evidence type="ECO:0000256" key="4">
    <source>
        <dbReference type="ARBA" id="ARBA00022679"/>
    </source>
</evidence>
<feature type="binding site" evidence="6">
    <location>
        <position position="63"/>
    </location>
    <ligand>
        <name>phosphate</name>
        <dbReference type="ChEBI" id="CHEBI:43474"/>
    </ligand>
</feature>
<evidence type="ECO:0000256" key="6">
    <source>
        <dbReference type="PIRSR" id="PIRSR000477-2"/>
    </source>
</evidence>
<feature type="binding site" evidence="6">
    <location>
        <position position="32"/>
    </location>
    <ligand>
        <name>phosphate</name>
        <dbReference type="ChEBI" id="CHEBI:43474"/>
    </ligand>
</feature>
<reference evidence="8" key="1">
    <citation type="submission" date="2010-01" db="EMBL/GenBank/DDBJ databases">
        <title>Genome fragments of uncultured bacteria from the North Pacific subtropical Gyre.</title>
        <authorList>
            <person name="Pham V.D."/>
            <person name="Delong E.F."/>
        </authorList>
    </citation>
    <scope>NUCLEOTIDE SEQUENCE</scope>
</reference>
<dbReference type="InterPro" id="IPR000845">
    <property type="entry name" value="Nucleoside_phosphorylase_d"/>
</dbReference>
<dbReference type="GO" id="GO:0009116">
    <property type="term" value="P:nucleoside metabolic process"/>
    <property type="evidence" value="ECO:0007669"/>
    <property type="project" value="InterPro"/>
</dbReference>
<evidence type="ECO:0000256" key="5">
    <source>
        <dbReference type="PIRNR" id="PIRNR000477"/>
    </source>
</evidence>
<feature type="domain" description="Nucleoside phosphorylase" evidence="7">
    <location>
        <begin position="25"/>
        <end position="270"/>
    </location>
</feature>
<dbReference type="Pfam" id="PF01048">
    <property type="entry name" value="PNP_UDP_1"/>
    <property type="match status" value="1"/>
</dbReference>
<evidence type="ECO:0000256" key="1">
    <source>
        <dbReference type="ARBA" id="ARBA00005058"/>
    </source>
</evidence>
<dbReference type="Gene3D" id="3.40.50.1580">
    <property type="entry name" value="Nucleoside phosphorylase domain"/>
    <property type="match status" value="1"/>
</dbReference>
<dbReference type="NCBIfam" id="TIGR01700">
    <property type="entry name" value="PNPH"/>
    <property type="match status" value="1"/>
</dbReference>
<dbReference type="UniPathway" id="UPA00606"/>
<organism evidence="8">
    <name type="scientific">uncultured myxobacterium HF0070_11L13</name>
    <dbReference type="NCBI Taxonomy" id="723554"/>
    <lineage>
        <taxon>Bacteria</taxon>
        <taxon>Pseudomonadati</taxon>
        <taxon>Myxococcota</taxon>
        <taxon>Myxococcia</taxon>
        <taxon>Myxococcales</taxon>
        <taxon>environmental samples</taxon>
    </lineage>
</organism>
<dbReference type="GO" id="GO:0005737">
    <property type="term" value="C:cytoplasm"/>
    <property type="evidence" value="ECO:0007669"/>
    <property type="project" value="TreeGrafter"/>
</dbReference>
<dbReference type="GO" id="GO:0004731">
    <property type="term" value="F:purine-nucleoside phosphorylase activity"/>
    <property type="evidence" value="ECO:0007669"/>
    <property type="project" value="UniProtKB-EC"/>
</dbReference>
<keyword evidence="4 5" id="KW-0808">Transferase</keyword>
<dbReference type="CDD" id="cd09009">
    <property type="entry name" value="PNP-EcPNPII_like"/>
    <property type="match status" value="1"/>
</dbReference>